<proteinExistence type="predicted"/>
<evidence type="ECO:0000313" key="1">
    <source>
        <dbReference type="EMBL" id="CAE6465428.1"/>
    </source>
</evidence>
<accession>A0A8H3BSA9</accession>
<gene>
    <name evidence="1" type="ORF">RDB_LOCUS162311</name>
</gene>
<protein>
    <submittedName>
        <fullName evidence="1">Uncharacterized protein</fullName>
    </submittedName>
</protein>
<name>A0A8H3BSA9_9AGAM</name>
<dbReference type="Proteomes" id="UP000663841">
    <property type="component" value="Unassembled WGS sequence"/>
</dbReference>
<dbReference type="EMBL" id="CAJMWW010000303">
    <property type="protein sequence ID" value="CAE6465428.1"/>
    <property type="molecule type" value="Genomic_DNA"/>
</dbReference>
<sequence>MPPSRHARRGPISFRDIDPTDWVKLGKIFAVHGARLPKLTLSDGTEITTDECIQVASGDDFSETSAPNEVWFAEILDIKSDNKQAIDREDANICADSLVLYTLQSVLPTHFYLVRLIKPHSLADLEHYHRTVGNLRTCRFGKNEVVLSNHFQVIPAVWIVRKVRILCFNEEDKSNKGDYIGPKDRWYRYHFKVGLDRIMTRKDQTLPHAGCGLRGCGLRYSPDEEVQRFCPRWLCRKWWHEECLRNLELGQPITPYFLRHMIHDTPGFRGLDDAADDETAVDDTNGLESDKEFENDLSEICLTILKALEKLERDVIRVKDFEDKNLTLSTSILRNEERYLSMQKVLWCARSPIVRGKDHGIVGTGELVTRARSTLKDIVEKAEAEDLPYIDPEALAPFASCKLPILPTFLCPECRCAI</sequence>
<organism evidence="1 2">
    <name type="scientific">Rhizoctonia solani</name>
    <dbReference type="NCBI Taxonomy" id="456999"/>
    <lineage>
        <taxon>Eukaryota</taxon>
        <taxon>Fungi</taxon>
        <taxon>Dikarya</taxon>
        <taxon>Basidiomycota</taxon>
        <taxon>Agaricomycotina</taxon>
        <taxon>Agaricomycetes</taxon>
        <taxon>Cantharellales</taxon>
        <taxon>Ceratobasidiaceae</taxon>
        <taxon>Rhizoctonia</taxon>
    </lineage>
</organism>
<dbReference type="AlphaFoldDB" id="A0A8H3BSA9"/>
<comment type="caution">
    <text evidence="1">The sequence shown here is derived from an EMBL/GenBank/DDBJ whole genome shotgun (WGS) entry which is preliminary data.</text>
</comment>
<reference evidence="1" key="1">
    <citation type="submission" date="2021-01" db="EMBL/GenBank/DDBJ databases">
        <authorList>
            <person name="Kaushik A."/>
        </authorList>
    </citation>
    <scope>NUCLEOTIDE SEQUENCE</scope>
    <source>
        <strain evidence="1">AG3-T5</strain>
    </source>
</reference>
<evidence type="ECO:0000313" key="2">
    <source>
        <dbReference type="Proteomes" id="UP000663841"/>
    </source>
</evidence>